<proteinExistence type="predicted"/>
<dbReference type="Gene3D" id="6.10.250.3450">
    <property type="match status" value="1"/>
</dbReference>
<dbReference type="EMBL" id="JABWDY010037684">
    <property type="protein sequence ID" value="KAF5180239.1"/>
    <property type="molecule type" value="Genomic_DNA"/>
</dbReference>
<dbReference type="OrthoDB" id="1935198at2759"/>
<evidence type="ECO:0000313" key="2">
    <source>
        <dbReference type="Proteomes" id="UP000554482"/>
    </source>
</evidence>
<dbReference type="AlphaFoldDB" id="A0A7J6V594"/>
<protein>
    <submittedName>
        <fullName evidence="1">Uncharacterized protein</fullName>
    </submittedName>
</protein>
<sequence>MGGSCSGVNIIDAVTSPTASVNQQTYFQSQGDFSTNPFFYPVLQQTAGNNNTLFSQGLCFPELSNIVQIPDQEIECRPKKTRAIKRRLTKHQESLKTEREKKKEMIDSEEPSPMLYDHLPFKLNGIWPTCVILVPGLSF</sequence>
<organism evidence="1 2">
    <name type="scientific">Thalictrum thalictroides</name>
    <name type="common">Rue-anemone</name>
    <name type="synonym">Anemone thalictroides</name>
    <dbReference type="NCBI Taxonomy" id="46969"/>
    <lineage>
        <taxon>Eukaryota</taxon>
        <taxon>Viridiplantae</taxon>
        <taxon>Streptophyta</taxon>
        <taxon>Embryophyta</taxon>
        <taxon>Tracheophyta</taxon>
        <taxon>Spermatophyta</taxon>
        <taxon>Magnoliopsida</taxon>
        <taxon>Ranunculales</taxon>
        <taxon>Ranunculaceae</taxon>
        <taxon>Thalictroideae</taxon>
        <taxon>Thalictrum</taxon>
    </lineage>
</organism>
<gene>
    <name evidence="1" type="ORF">FRX31_030174</name>
</gene>
<reference evidence="1 2" key="1">
    <citation type="submission" date="2020-06" db="EMBL/GenBank/DDBJ databases">
        <title>Transcriptomic and genomic resources for Thalictrum thalictroides and T. hernandezii: Facilitating candidate gene discovery in an emerging model plant lineage.</title>
        <authorList>
            <person name="Arias T."/>
            <person name="Riano-Pachon D.M."/>
            <person name="Di Stilio V.S."/>
        </authorList>
    </citation>
    <scope>NUCLEOTIDE SEQUENCE [LARGE SCALE GENOMIC DNA]</scope>
    <source>
        <strain evidence="2">cv. WT478/WT964</strain>
        <tissue evidence="1">Leaves</tissue>
    </source>
</reference>
<dbReference type="Proteomes" id="UP000554482">
    <property type="component" value="Unassembled WGS sequence"/>
</dbReference>
<accession>A0A7J6V594</accession>
<comment type="caution">
    <text evidence="1">The sequence shown here is derived from an EMBL/GenBank/DDBJ whole genome shotgun (WGS) entry which is preliminary data.</text>
</comment>
<name>A0A7J6V594_THATH</name>
<evidence type="ECO:0000313" key="1">
    <source>
        <dbReference type="EMBL" id="KAF5180239.1"/>
    </source>
</evidence>
<keyword evidence="2" id="KW-1185">Reference proteome</keyword>